<dbReference type="GO" id="GO:0051225">
    <property type="term" value="P:spindle assembly"/>
    <property type="evidence" value="ECO:0007669"/>
    <property type="project" value="InterPro"/>
</dbReference>
<sequence>MTNKLPESALLWLTKELGYRHGRSTSILNEVTGQELTKEDIQELCRNEFVPILKFLMEHVKSSKEADQIRKSLANNQVRIKKTPKRNKATFTTEENYAQRKLKLEKKFAQTNEIIQETEGQIAQLISRITDVESQILSVKDEISEKKNKIYMKQVFRENCKNFMESEVEYRKLLEKFKSKAGTKGELNFALKMDPLKASSPKAMLKSVLNAMRSAAKDLNTKSEQFISEKIITDDDSSRVQRMLYTFMKDHASKFFEVEKILNEIVEINEKILEKHASMKFHAEQKYSHIPSMSNRIISVTKAKADSEAAQAALNMVYNFAEGLDKRCQELAPLSDELAVIADRVSDSNEIIKQKRKDIQNLISANQRTREGLLEQSRETSRFIQEELSPFKLRFESLTKDLDCVMLQENEQFQNLDLKLAAQVHINNDSRAVSSLNIYRVLYDKFIREIKEAVHCPMYLSVDCILKILADLKREGAAFEITRNSLIRNMNLCHYEMQAMVNRWMSSIRSDVIEESEFKNNITYEQTVKVMESSVESLSDMLEKQEKEFFEKQIPRIKEEIEKSETVESIYKEIQEIIEERANFRL</sequence>
<dbReference type="PANTHER" id="PTHR28588">
    <property type="entry name" value="HAUS AUGMIN-LIKE COMPLEX SUBUNIT 5"/>
    <property type="match status" value="1"/>
</dbReference>
<protein>
    <submittedName>
        <fullName evidence="2">Haus augmin-like complex subunit 5</fullName>
    </submittedName>
</protein>
<feature type="coiled-coil region" evidence="1">
    <location>
        <begin position="101"/>
        <end position="149"/>
    </location>
</feature>
<evidence type="ECO:0000256" key="1">
    <source>
        <dbReference type="SAM" id="Coils"/>
    </source>
</evidence>
<dbReference type="GO" id="GO:0070652">
    <property type="term" value="C:HAUS complex"/>
    <property type="evidence" value="ECO:0007669"/>
    <property type="project" value="InterPro"/>
</dbReference>
<keyword evidence="1" id="KW-0175">Coiled coil</keyword>
<evidence type="ECO:0000313" key="3">
    <source>
        <dbReference type="Proteomes" id="UP000439903"/>
    </source>
</evidence>
<dbReference type="Pfam" id="PF14817">
    <property type="entry name" value="HAUS5"/>
    <property type="match status" value="1"/>
</dbReference>
<proteinExistence type="predicted"/>
<dbReference type="Proteomes" id="UP000439903">
    <property type="component" value="Unassembled WGS sequence"/>
</dbReference>
<keyword evidence="3" id="KW-1185">Reference proteome</keyword>
<dbReference type="AlphaFoldDB" id="A0A8H3XIJ0"/>
<accession>A0A8H3XIJ0</accession>
<gene>
    <name evidence="2" type="ORF">F8M41_026566</name>
</gene>
<dbReference type="InterPro" id="IPR029131">
    <property type="entry name" value="HAUS5"/>
</dbReference>
<name>A0A8H3XIJ0_GIGMA</name>
<dbReference type="EMBL" id="WTPW01000997">
    <property type="protein sequence ID" value="KAF0463800.1"/>
    <property type="molecule type" value="Genomic_DNA"/>
</dbReference>
<reference evidence="2 3" key="1">
    <citation type="journal article" date="2019" name="Environ. Microbiol.">
        <title>At the nexus of three kingdoms: the genome of the mycorrhizal fungus Gigaspora margarita provides insights into plant, endobacterial and fungal interactions.</title>
        <authorList>
            <person name="Venice F."/>
            <person name="Ghignone S."/>
            <person name="Salvioli di Fossalunga A."/>
            <person name="Amselem J."/>
            <person name="Novero M."/>
            <person name="Xianan X."/>
            <person name="Sedzielewska Toro K."/>
            <person name="Morin E."/>
            <person name="Lipzen A."/>
            <person name="Grigoriev I.V."/>
            <person name="Henrissat B."/>
            <person name="Martin F.M."/>
            <person name="Bonfante P."/>
        </authorList>
    </citation>
    <scope>NUCLEOTIDE SEQUENCE [LARGE SCALE GENOMIC DNA]</scope>
    <source>
        <strain evidence="2 3">BEG34</strain>
    </source>
</reference>
<evidence type="ECO:0000313" key="2">
    <source>
        <dbReference type="EMBL" id="KAF0463800.1"/>
    </source>
</evidence>
<organism evidence="2 3">
    <name type="scientific">Gigaspora margarita</name>
    <dbReference type="NCBI Taxonomy" id="4874"/>
    <lineage>
        <taxon>Eukaryota</taxon>
        <taxon>Fungi</taxon>
        <taxon>Fungi incertae sedis</taxon>
        <taxon>Mucoromycota</taxon>
        <taxon>Glomeromycotina</taxon>
        <taxon>Glomeromycetes</taxon>
        <taxon>Diversisporales</taxon>
        <taxon>Gigasporaceae</taxon>
        <taxon>Gigaspora</taxon>
    </lineage>
</organism>
<comment type="caution">
    <text evidence="2">The sequence shown here is derived from an EMBL/GenBank/DDBJ whole genome shotgun (WGS) entry which is preliminary data.</text>
</comment>
<dbReference type="OrthoDB" id="2019614at2759"/>
<dbReference type="PANTHER" id="PTHR28588:SF1">
    <property type="entry name" value="HAUS AUGMIN-LIKE COMPLEX SUBUNIT 5"/>
    <property type="match status" value="1"/>
</dbReference>